<keyword evidence="6 8" id="KW-0326">Glycosidase</keyword>
<dbReference type="AlphaFoldDB" id="A0A7C3IDI7"/>
<dbReference type="EC" id="3.2.1.4" evidence="3"/>
<gene>
    <name evidence="8" type="ORF">ENS59_05240</name>
</gene>
<evidence type="ECO:0000313" key="8">
    <source>
        <dbReference type="EMBL" id="HFH28903.1"/>
    </source>
</evidence>
<dbReference type="GO" id="GO:0008810">
    <property type="term" value="F:cellulase activity"/>
    <property type="evidence" value="ECO:0007669"/>
    <property type="project" value="UniProtKB-EC"/>
</dbReference>
<keyword evidence="5" id="KW-0136">Cellulose degradation</keyword>
<name>A0A7C3IDI7_9SPIR</name>
<evidence type="ECO:0000256" key="4">
    <source>
        <dbReference type="ARBA" id="ARBA00022801"/>
    </source>
</evidence>
<dbReference type="EMBL" id="DSVL01000158">
    <property type="protein sequence ID" value="HFH28903.1"/>
    <property type="molecule type" value="Genomic_DNA"/>
</dbReference>
<dbReference type="Pfam" id="PF01270">
    <property type="entry name" value="Glyco_hydro_8"/>
    <property type="match status" value="1"/>
</dbReference>
<dbReference type="PRINTS" id="PR00735">
    <property type="entry name" value="GLHYDRLASE8"/>
</dbReference>
<keyword evidence="7" id="KW-0624">Polysaccharide degradation</keyword>
<evidence type="ECO:0000256" key="5">
    <source>
        <dbReference type="ARBA" id="ARBA00023001"/>
    </source>
</evidence>
<evidence type="ECO:0000256" key="1">
    <source>
        <dbReference type="ARBA" id="ARBA00000966"/>
    </source>
</evidence>
<comment type="similarity">
    <text evidence="2">Belongs to the glycosyl hydrolase 8 (cellulase D) family.</text>
</comment>
<evidence type="ECO:0000256" key="3">
    <source>
        <dbReference type="ARBA" id="ARBA00012601"/>
    </source>
</evidence>
<dbReference type="SUPFAM" id="SSF48208">
    <property type="entry name" value="Six-hairpin glycosidases"/>
    <property type="match status" value="1"/>
</dbReference>
<keyword evidence="4 8" id="KW-0378">Hydrolase</keyword>
<comment type="catalytic activity">
    <reaction evidence="1">
        <text>Endohydrolysis of (1-&gt;4)-beta-D-glucosidic linkages in cellulose, lichenin and cereal beta-D-glucans.</text>
        <dbReference type="EC" id="3.2.1.4"/>
    </reaction>
</comment>
<dbReference type="InterPro" id="IPR008928">
    <property type="entry name" value="6-hairpin_glycosidase_sf"/>
</dbReference>
<evidence type="ECO:0000256" key="2">
    <source>
        <dbReference type="ARBA" id="ARBA00009209"/>
    </source>
</evidence>
<dbReference type="Gene3D" id="1.50.10.10">
    <property type="match status" value="1"/>
</dbReference>
<dbReference type="InterPro" id="IPR012341">
    <property type="entry name" value="6hp_glycosidase-like_sf"/>
</dbReference>
<dbReference type="GO" id="GO:0045493">
    <property type="term" value="P:xylan catabolic process"/>
    <property type="evidence" value="ECO:0007669"/>
    <property type="project" value="UniProtKB-KW"/>
</dbReference>
<reference evidence="8" key="1">
    <citation type="journal article" date="2020" name="mSystems">
        <title>Genome- and Community-Level Interaction Insights into Carbon Utilization and Element Cycling Functions of Hydrothermarchaeota in Hydrothermal Sediment.</title>
        <authorList>
            <person name="Zhou Z."/>
            <person name="Liu Y."/>
            <person name="Xu W."/>
            <person name="Pan J."/>
            <person name="Luo Z.H."/>
            <person name="Li M."/>
        </authorList>
    </citation>
    <scope>NUCLEOTIDE SEQUENCE [LARGE SCALE GENOMIC DNA]</scope>
    <source>
        <strain evidence="8">SpSt-503</strain>
    </source>
</reference>
<dbReference type="InterPro" id="IPR002037">
    <property type="entry name" value="Glyco_hydro_8"/>
</dbReference>
<evidence type="ECO:0000256" key="7">
    <source>
        <dbReference type="ARBA" id="ARBA00023326"/>
    </source>
</evidence>
<organism evidence="8">
    <name type="scientific">Gracilinema caldarium</name>
    <dbReference type="NCBI Taxonomy" id="215591"/>
    <lineage>
        <taxon>Bacteria</taxon>
        <taxon>Pseudomonadati</taxon>
        <taxon>Spirochaetota</taxon>
        <taxon>Spirochaetia</taxon>
        <taxon>Spirochaetales</taxon>
        <taxon>Breznakiellaceae</taxon>
        <taxon>Gracilinema</taxon>
    </lineage>
</organism>
<keyword evidence="7" id="KW-0119">Carbohydrate metabolism</keyword>
<comment type="caution">
    <text evidence="8">The sequence shown here is derived from an EMBL/GenBank/DDBJ whole genome shotgun (WGS) entry which is preliminary data.</text>
</comment>
<keyword evidence="8" id="KW-0858">Xylan degradation</keyword>
<accession>A0A7C3IDI7</accession>
<proteinExistence type="inferred from homology"/>
<protein>
    <recommendedName>
        <fullName evidence="3">cellulase</fullName>
        <ecNumber evidence="3">3.2.1.4</ecNumber>
    </recommendedName>
</protein>
<evidence type="ECO:0000256" key="6">
    <source>
        <dbReference type="ARBA" id="ARBA00023295"/>
    </source>
</evidence>
<dbReference type="GO" id="GO:0030245">
    <property type="term" value="P:cellulose catabolic process"/>
    <property type="evidence" value="ECO:0007669"/>
    <property type="project" value="UniProtKB-KW"/>
</dbReference>
<sequence>MQYEPSYFERIGISRDEIDQRIESAWKTLFEGSENERIYFKAGSDMGYMVDTGNIDVRTEGQSYGMMMAVQMDKQDVFDRIWKWTMTYMYMAEGPNAGYFAWSCGLDGKKNSYSPAPDGEEYFALALFFASHRWGDRDAPFNYSEQARQILFHCIHKGEHEPGNPMWNPANYLIKFIPNCEFTDPSYHLPHFYELFARWANEEDRPFWQKAAAASREFLPRACHQVTGLAPEYSYYDGRPNFYSDHGDFYSDSYRVAANLGLDALWFGRKPYQKEIIDKIHRFFADKWPEEYRWYRIDGTPRPEPALHPVGLVVTNAMGALATEGPLADKMVRLFWDTPLRTGERRYYDNCLYFFALLALGGHYRIY</sequence>